<dbReference type="Proteomes" id="UP000637002">
    <property type="component" value="Unassembled WGS sequence"/>
</dbReference>
<evidence type="ECO:0000256" key="3">
    <source>
        <dbReference type="ARBA" id="ARBA00023163"/>
    </source>
</evidence>
<reference evidence="5" key="1">
    <citation type="journal article" date="2014" name="Int. J. Syst. Evol. Microbiol.">
        <title>Complete genome sequence of Corynebacterium casei LMG S-19264T (=DSM 44701T), isolated from a smear-ripened cheese.</title>
        <authorList>
            <consortium name="US DOE Joint Genome Institute (JGI-PGF)"/>
            <person name="Walter F."/>
            <person name="Albersmeier A."/>
            <person name="Kalinowski J."/>
            <person name="Ruckert C."/>
        </authorList>
    </citation>
    <scope>NUCLEOTIDE SEQUENCE</scope>
    <source>
        <strain evidence="5">CGMCC 1.12919</strain>
    </source>
</reference>
<dbReference type="PANTHER" id="PTHR44688">
    <property type="entry name" value="DNA-BINDING TRANSCRIPTIONAL ACTIVATOR DEVR_DOSR"/>
    <property type="match status" value="1"/>
</dbReference>
<evidence type="ECO:0000313" key="6">
    <source>
        <dbReference type="Proteomes" id="UP000637002"/>
    </source>
</evidence>
<protein>
    <submittedName>
        <fullName evidence="5">DNA-binding response regulator</fullName>
    </submittedName>
</protein>
<organism evidence="5 6">
    <name type="scientific">Chelatococcus reniformis</name>
    <dbReference type="NCBI Taxonomy" id="1494448"/>
    <lineage>
        <taxon>Bacteria</taxon>
        <taxon>Pseudomonadati</taxon>
        <taxon>Pseudomonadota</taxon>
        <taxon>Alphaproteobacteria</taxon>
        <taxon>Hyphomicrobiales</taxon>
        <taxon>Chelatococcaceae</taxon>
        <taxon>Chelatococcus</taxon>
    </lineage>
</organism>
<keyword evidence="2 5" id="KW-0238">DNA-binding</keyword>
<evidence type="ECO:0000256" key="2">
    <source>
        <dbReference type="ARBA" id="ARBA00023125"/>
    </source>
</evidence>
<keyword evidence="6" id="KW-1185">Reference proteome</keyword>
<feature type="domain" description="HTH luxR-type" evidence="4">
    <location>
        <begin position="159"/>
        <end position="224"/>
    </location>
</feature>
<dbReference type="EMBL" id="BMGG01000002">
    <property type="protein sequence ID" value="GGC55205.1"/>
    <property type="molecule type" value="Genomic_DNA"/>
</dbReference>
<keyword evidence="3" id="KW-0804">Transcription</keyword>
<dbReference type="CDD" id="cd06170">
    <property type="entry name" value="LuxR_C_like"/>
    <property type="match status" value="1"/>
</dbReference>
<proteinExistence type="predicted"/>
<keyword evidence="1" id="KW-0805">Transcription regulation</keyword>
<dbReference type="SMART" id="SM00421">
    <property type="entry name" value="HTH_LUXR"/>
    <property type="match status" value="1"/>
</dbReference>
<dbReference type="PRINTS" id="PR00038">
    <property type="entry name" value="HTHLUXR"/>
</dbReference>
<evidence type="ECO:0000256" key="1">
    <source>
        <dbReference type="ARBA" id="ARBA00023015"/>
    </source>
</evidence>
<reference evidence="5" key="2">
    <citation type="submission" date="2020-09" db="EMBL/GenBank/DDBJ databases">
        <authorList>
            <person name="Sun Q."/>
            <person name="Zhou Y."/>
        </authorList>
    </citation>
    <scope>NUCLEOTIDE SEQUENCE</scope>
    <source>
        <strain evidence="5">CGMCC 1.12919</strain>
    </source>
</reference>
<dbReference type="InterPro" id="IPR016032">
    <property type="entry name" value="Sig_transdc_resp-reg_C-effctor"/>
</dbReference>
<dbReference type="Gene3D" id="3.40.50.2300">
    <property type="match status" value="1"/>
</dbReference>
<dbReference type="InterPro" id="IPR000792">
    <property type="entry name" value="Tscrpt_reg_LuxR_C"/>
</dbReference>
<dbReference type="GO" id="GO:0006355">
    <property type="term" value="P:regulation of DNA-templated transcription"/>
    <property type="evidence" value="ECO:0007669"/>
    <property type="project" value="InterPro"/>
</dbReference>
<dbReference type="PROSITE" id="PS50043">
    <property type="entry name" value="HTH_LUXR_2"/>
    <property type="match status" value="1"/>
</dbReference>
<sequence>MPGVTKRTSSSGECTVLIESRTFFRECVLASLQAIDPTREFVAFESVPEWAQSHVATRTSLLVQWASGKAPQDEVFSERLRQVVERPGSPPVAVMSDCEDAELIAHVMNGGARAFLPAASMGIEIVAKVLELVRAGGTFIPASTLAAAPAADEVHALTATEQGPSLSPRQLEVAHAISRGLPNKLIAHELDMSEGTVKVHVKHILRKLNAKNRTQVAIRLRKMEDRP</sequence>
<dbReference type="GO" id="GO:0003677">
    <property type="term" value="F:DNA binding"/>
    <property type="evidence" value="ECO:0007669"/>
    <property type="project" value="UniProtKB-KW"/>
</dbReference>
<comment type="caution">
    <text evidence="5">The sequence shown here is derived from an EMBL/GenBank/DDBJ whole genome shotgun (WGS) entry which is preliminary data.</text>
</comment>
<name>A0A916X9N1_9HYPH</name>
<accession>A0A916X9N1</accession>
<dbReference type="SUPFAM" id="SSF46894">
    <property type="entry name" value="C-terminal effector domain of the bipartite response regulators"/>
    <property type="match status" value="1"/>
</dbReference>
<dbReference type="Pfam" id="PF00196">
    <property type="entry name" value="GerE"/>
    <property type="match status" value="1"/>
</dbReference>
<dbReference type="PROSITE" id="PS00622">
    <property type="entry name" value="HTH_LUXR_1"/>
    <property type="match status" value="1"/>
</dbReference>
<dbReference type="PANTHER" id="PTHR44688:SF16">
    <property type="entry name" value="DNA-BINDING TRANSCRIPTIONAL ACTIVATOR DEVR_DOSR"/>
    <property type="match status" value="1"/>
</dbReference>
<gene>
    <name evidence="5" type="ORF">GCM10010994_12630</name>
</gene>
<dbReference type="AlphaFoldDB" id="A0A916X9N1"/>
<evidence type="ECO:0000259" key="4">
    <source>
        <dbReference type="PROSITE" id="PS50043"/>
    </source>
</evidence>
<evidence type="ECO:0000313" key="5">
    <source>
        <dbReference type="EMBL" id="GGC55205.1"/>
    </source>
</evidence>